<sequence>MALLVGLLDKLRAQSQNQLAVVVVIIFALVLRFILRLRPSLPSNAPELYKGHNAVFGLHPFSSSRADYLERGVKQSSNGHFSFWYGGNHIVVLSGEAARTSFLTARGLDPSAGFMALFGAFLNVDELTSANTRKSSLVYKRCAQEDHLSTNLHHLVTDSDNALRKIGVAGVIDPLKFIGSLIYQLTHRMAGAHDIASDPQLLQKTLNVYGPLEDSPYIDVLFPWLPTPSKLGKMVGYARLHFTIQGIVKKRRAGAKRDTDMLQKTIDEGFSDGMISLIVIGAILAGVFNTTLATTWNLCCLAKSPAWLAKVKKEVNDTIDRHRLSDSEPLLDVFQRFSLKEWETQFPILQLTIKESIRFTMAGAVVRKNISGKDMSIGGTHQVVPNNSLAIHATADAHMSEGIYTEPLKWDPDRFSGARAEGVNVPHSYLGWGSGNHPCRNISNFAELNVVVANVLFIASYDFHMCDKTGRKIDDPLPDLIYNRMGAGRPRAEMYMKCQARS</sequence>
<dbReference type="InterPro" id="IPR002401">
    <property type="entry name" value="Cyt_P450_E_grp-I"/>
</dbReference>
<dbReference type="Proteomes" id="UP000030651">
    <property type="component" value="Unassembled WGS sequence"/>
</dbReference>
<dbReference type="AlphaFoldDB" id="W3X2V5"/>
<evidence type="ECO:0000256" key="1">
    <source>
        <dbReference type="ARBA" id="ARBA00010617"/>
    </source>
</evidence>
<dbReference type="GO" id="GO:0016705">
    <property type="term" value="F:oxidoreductase activity, acting on paired donors, with incorporation or reduction of molecular oxygen"/>
    <property type="evidence" value="ECO:0007669"/>
    <property type="project" value="InterPro"/>
</dbReference>
<evidence type="ECO:0008006" key="9">
    <source>
        <dbReference type="Google" id="ProtNLM"/>
    </source>
</evidence>
<dbReference type="OMA" id="HACKGQR"/>
<feature type="transmembrane region" description="Helical" evidence="6">
    <location>
        <begin position="18"/>
        <end position="35"/>
    </location>
</feature>
<dbReference type="OrthoDB" id="1055148at2759"/>
<proteinExistence type="inferred from homology"/>
<feature type="binding site" description="axial binding residue" evidence="5">
    <location>
        <position position="439"/>
    </location>
    <ligand>
        <name>heme</name>
        <dbReference type="ChEBI" id="CHEBI:30413"/>
    </ligand>
    <ligandPart>
        <name>Fe</name>
        <dbReference type="ChEBI" id="CHEBI:18248"/>
    </ligandPart>
</feature>
<dbReference type="PANTHER" id="PTHR24304:SF2">
    <property type="entry name" value="24-HYDROXYCHOLESTEROL 7-ALPHA-HYDROXYLASE"/>
    <property type="match status" value="1"/>
</dbReference>
<comment type="similarity">
    <text evidence="1">Belongs to the cytochrome P450 family.</text>
</comment>
<accession>W3X2V5</accession>
<keyword evidence="6" id="KW-1133">Transmembrane helix</keyword>
<evidence type="ECO:0000313" key="8">
    <source>
        <dbReference type="Proteomes" id="UP000030651"/>
    </source>
</evidence>
<dbReference type="PRINTS" id="PR00463">
    <property type="entry name" value="EP450I"/>
</dbReference>
<keyword evidence="8" id="KW-1185">Reference proteome</keyword>
<evidence type="ECO:0000256" key="2">
    <source>
        <dbReference type="ARBA" id="ARBA00022617"/>
    </source>
</evidence>
<evidence type="ECO:0000256" key="4">
    <source>
        <dbReference type="ARBA" id="ARBA00023004"/>
    </source>
</evidence>
<dbReference type="GO" id="GO:0020037">
    <property type="term" value="F:heme binding"/>
    <property type="evidence" value="ECO:0007669"/>
    <property type="project" value="InterPro"/>
</dbReference>
<dbReference type="Pfam" id="PF00067">
    <property type="entry name" value="p450"/>
    <property type="match status" value="1"/>
</dbReference>
<dbReference type="InterPro" id="IPR050529">
    <property type="entry name" value="CYP450_sterol_14alpha_dmase"/>
</dbReference>
<dbReference type="HOGENOM" id="CLU_033574_2_0_1"/>
<evidence type="ECO:0000256" key="5">
    <source>
        <dbReference type="PIRSR" id="PIRSR602401-1"/>
    </source>
</evidence>
<dbReference type="InterPro" id="IPR036396">
    <property type="entry name" value="Cyt_P450_sf"/>
</dbReference>
<keyword evidence="6" id="KW-0812">Transmembrane</keyword>
<protein>
    <recommendedName>
        <fullName evidence="9">Cytochrome P450</fullName>
    </recommendedName>
</protein>
<dbReference type="Gene3D" id="1.10.630.10">
    <property type="entry name" value="Cytochrome P450"/>
    <property type="match status" value="1"/>
</dbReference>
<name>W3X2V5_PESFW</name>
<dbReference type="SUPFAM" id="SSF48264">
    <property type="entry name" value="Cytochrome P450"/>
    <property type="match status" value="1"/>
</dbReference>
<dbReference type="CDD" id="cd00302">
    <property type="entry name" value="cytochrome_P450"/>
    <property type="match status" value="1"/>
</dbReference>
<keyword evidence="4 5" id="KW-0408">Iron</keyword>
<dbReference type="KEGG" id="pfy:PFICI_08007"/>
<gene>
    <name evidence="7" type="ORF">PFICI_08007</name>
</gene>
<dbReference type="EMBL" id="KI912113">
    <property type="protein sequence ID" value="ETS80478.1"/>
    <property type="molecule type" value="Genomic_DNA"/>
</dbReference>
<dbReference type="GeneID" id="19273020"/>
<reference evidence="8" key="1">
    <citation type="journal article" date="2015" name="BMC Genomics">
        <title>Genomic and transcriptomic analysis of the endophytic fungus Pestalotiopsis fici reveals its lifestyle and high potential for synthesis of natural products.</title>
        <authorList>
            <person name="Wang X."/>
            <person name="Zhang X."/>
            <person name="Liu L."/>
            <person name="Xiang M."/>
            <person name="Wang W."/>
            <person name="Sun X."/>
            <person name="Che Y."/>
            <person name="Guo L."/>
            <person name="Liu G."/>
            <person name="Guo L."/>
            <person name="Wang C."/>
            <person name="Yin W.B."/>
            <person name="Stadler M."/>
            <person name="Zhang X."/>
            <person name="Liu X."/>
        </authorList>
    </citation>
    <scope>NUCLEOTIDE SEQUENCE [LARGE SCALE GENOMIC DNA]</scope>
    <source>
        <strain evidence="8">W106-1 / CGMCC3.15140</strain>
    </source>
</reference>
<dbReference type="RefSeq" id="XP_007834779.1">
    <property type="nucleotide sequence ID" value="XM_007836588.1"/>
</dbReference>
<comment type="cofactor">
    <cofactor evidence="5">
        <name>heme</name>
        <dbReference type="ChEBI" id="CHEBI:30413"/>
    </cofactor>
</comment>
<keyword evidence="6" id="KW-0472">Membrane</keyword>
<dbReference type="InParanoid" id="W3X2V5"/>
<keyword evidence="2 5" id="KW-0349">Heme</keyword>
<dbReference type="GO" id="GO:0004497">
    <property type="term" value="F:monooxygenase activity"/>
    <property type="evidence" value="ECO:0007669"/>
    <property type="project" value="InterPro"/>
</dbReference>
<evidence type="ECO:0000256" key="6">
    <source>
        <dbReference type="SAM" id="Phobius"/>
    </source>
</evidence>
<organism evidence="7 8">
    <name type="scientific">Pestalotiopsis fici (strain W106-1 / CGMCC3.15140)</name>
    <dbReference type="NCBI Taxonomy" id="1229662"/>
    <lineage>
        <taxon>Eukaryota</taxon>
        <taxon>Fungi</taxon>
        <taxon>Dikarya</taxon>
        <taxon>Ascomycota</taxon>
        <taxon>Pezizomycotina</taxon>
        <taxon>Sordariomycetes</taxon>
        <taxon>Xylariomycetidae</taxon>
        <taxon>Amphisphaeriales</taxon>
        <taxon>Sporocadaceae</taxon>
        <taxon>Pestalotiopsis</taxon>
    </lineage>
</organism>
<evidence type="ECO:0000313" key="7">
    <source>
        <dbReference type="EMBL" id="ETS80478.1"/>
    </source>
</evidence>
<evidence type="ECO:0000256" key="3">
    <source>
        <dbReference type="ARBA" id="ARBA00022723"/>
    </source>
</evidence>
<dbReference type="PANTHER" id="PTHR24304">
    <property type="entry name" value="CYTOCHROME P450 FAMILY 7"/>
    <property type="match status" value="1"/>
</dbReference>
<dbReference type="GO" id="GO:0005506">
    <property type="term" value="F:iron ion binding"/>
    <property type="evidence" value="ECO:0007669"/>
    <property type="project" value="InterPro"/>
</dbReference>
<keyword evidence="3 5" id="KW-0479">Metal-binding</keyword>
<dbReference type="InterPro" id="IPR001128">
    <property type="entry name" value="Cyt_P450"/>
</dbReference>
<dbReference type="eggNOG" id="KOG0156">
    <property type="taxonomic scope" value="Eukaryota"/>
</dbReference>